<evidence type="ECO:0008006" key="3">
    <source>
        <dbReference type="Google" id="ProtNLM"/>
    </source>
</evidence>
<protein>
    <recommendedName>
        <fullName evidence="3">Type VI secretion protein</fullName>
    </recommendedName>
</protein>
<dbReference type="Pfam" id="PF05488">
    <property type="entry name" value="PAAR_motif"/>
    <property type="match status" value="1"/>
</dbReference>
<dbReference type="CDD" id="cd14738">
    <property type="entry name" value="PAAR_2"/>
    <property type="match status" value="1"/>
</dbReference>
<dbReference type="AlphaFoldDB" id="A0A546Y2V4"/>
<sequence length="101" mass="10313">MTASPVSLKGHMHICPKVDPGPRPHVGGPLVSTQQNFVTVEGVPVATVGDSLLCTGVPTTSDRITSGSAVASINGKKIARLGDACAHGGKLVQGVPWLTFE</sequence>
<reference evidence="1 2" key="1">
    <citation type="journal article" date="2019" name="Appl. Microbiol. Biotechnol.">
        <title>Differential efficiency of wild type rhizogenic strains for rol gene transformation of plants.</title>
        <authorList>
            <person name="Desmet S."/>
            <person name="De Keyser E."/>
            <person name="Van Vaerenbergh J."/>
            <person name="Baeyen S."/>
            <person name="Van Huylenbroeck J."/>
            <person name="Geelen D."/>
            <person name="Dhooghe E."/>
        </authorList>
    </citation>
    <scope>NUCLEOTIDE SEQUENCE [LARGE SCALE GENOMIC DNA]</scope>
    <source>
        <strain evidence="1 2">MAFF210266</strain>
    </source>
</reference>
<organism evidence="1 2">
    <name type="scientific">Agrobacterium tumefaciens</name>
    <dbReference type="NCBI Taxonomy" id="358"/>
    <lineage>
        <taxon>Bacteria</taxon>
        <taxon>Pseudomonadati</taxon>
        <taxon>Pseudomonadota</taxon>
        <taxon>Alphaproteobacteria</taxon>
        <taxon>Hyphomicrobiales</taxon>
        <taxon>Rhizobiaceae</taxon>
        <taxon>Rhizobium/Agrobacterium group</taxon>
        <taxon>Agrobacterium</taxon>
        <taxon>Agrobacterium tumefaciens complex</taxon>
    </lineage>
</organism>
<comment type="caution">
    <text evidence="1">The sequence shown here is derived from an EMBL/GenBank/DDBJ whole genome shotgun (WGS) entry which is preliminary data.</text>
</comment>
<proteinExistence type="predicted"/>
<dbReference type="Proteomes" id="UP000317023">
    <property type="component" value="Unassembled WGS sequence"/>
</dbReference>
<dbReference type="InterPro" id="IPR008727">
    <property type="entry name" value="PAAR_motif"/>
</dbReference>
<dbReference type="RefSeq" id="WP_077767958.1">
    <property type="nucleotide sequence ID" value="NZ_CP048552.1"/>
</dbReference>
<dbReference type="Gene3D" id="2.60.200.60">
    <property type="match status" value="2"/>
</dbReference>
<evidence type="ECO:0000313" key="1">
    <source>
        <dbReference type="EMBL" id="TRB07337.1"/>
    </source>
</evidence>
<gene>
    <name evidence="1" type="ORF">EXN61_09465</name>
</gene>
<dbReference type="EMBL" id="SGOE01000002">
    <property type="protein sequence ID" value="TRB07337.1"/>
    <property type="molecule type" value="Genomic_DNA"/>
</dbReference>
<name>A0A546Y2V4_AGRTU</name>
<accession>A0A546Y2V4</accession>
<evidence type="ECO:0000313" key="2">
    <source>
        <dbReference type="Proteomes" id="UP000317023"/>
    </source>
</evidence>